<feature type="coiled-coil region" evidence="1">
    <location>
        <begin position="621"/>
        <end position="657"/>
    </location>
</feature>
<name>A0ABQ5DFH7_9ASTR</name>
<feature type="compositionally biased region" description="Polar residues" evidence="2">
    <location>
        <begin position="458"/>
        <end position="467"/>
    </location>
</feature>
<evidence type="ECO:0000313" key="4">
    <source>
        <dbReference type="Proteomes" id="UP001151760"/>
    </source>
</evidence>
<keyword evidence="1" id="KW-0175">Coiled coil</keyword>
<feature type="compositionally biased region" description="Basic and acidic residues" evidence="2">
    <location>
        <begin position="468"/>
        <end position="502"/>
    </location>
</feature>
<evidence type="ECO:0000256" key="2">
    <source>
        <dbReference type="SAM" id="MobiDB-lite"/>
    </source>
</evidence>
<feature type="region of interest" description="Disordered" evidence="2">
    <location>
        <begin position="253"/>
        <end position="322"/>
    </location>
</feature>
<accession>A0ABQ5DFH7</accession>
<feature type="compositionally biased region" description="Basic and acidic residues" evidence="2">
    <location>
        <begin position="579"/>
        <end position="591"/>
    </location>
</feature>
<feature type="compositionally biased region" description="Acidic residues" evidence="2">
    <location>
        <begin position="592"/>
        <end position="605"/>
    </location>
</feature>
<feature type="region of interest" description="Disordered" evidence="2">
    <location>
        <begin position="385"/>
        <end position="422"/>
    </location>
</feature>
<gene>
    <name evidence="3" type="ORF">Tco_0937173</name>
</gene>
<feature type="compositionally biased region" description="Basic and acidic residues" evidence="2">
    <location>
        <begin position="445"/>
        <end position="455"/>
    </location>
</feature>
<dbReference type="EMBL" id="BQNB010015213">
    <property type="protein sequence ID" value="GJT37308.1"/>
    <property type="molecule type" value="Genomic_DNA"/>
</dbReference>
<reference evidence="3" key="2">
    <citation type="submission" date="2022-01" db="EMBL/GenBank/DDBJ databases">
        <authorList>
            <person name="Yamashiro T."/>
            <person name="Shiraishi A."/>
            <person name="Satake H."/>
            <person name="Nakayama K."/>
        </authorList>
    </citation>
    <scope>NUCLEOTIDE SEQUENCE</scope>
</reference>
<evidence type="ECO:0000256" key="1">
    <source>
        <dbReference type="SAM" id="Coils"/>
    </source>
</evidence>
<reference evidence="3" key="1">
    <citation type="journal article" date="2022" name="Int. J. Mol. Sci.">
        <title>Draft Genome of Tanacetum Coccineum: Genomic Comparison of Closely Related Tanacetum-Family Plants.</title>
        <authorList>
            <person name="Yamashiro T."/>
            <person name="Shiraishi A."/>
            <person name="Nakayama K."/>
            <person name="Satake H."/>
        </authorList>
    </citation>
    <scope>NUCLEOTIDE SEQUENCE</scope>
</reference>
<protein>
    <submittedName>
        <fullName evidence="3">Uncharacterized protein</fullName>
    </submittedName>
</protein>
<comment type="caution">
    <text evidence="3">The sequence shown here is derived from an EMBL/GenBank/DDBJ whole genome shotgun (WGS) entry which is preliminary data.</text>
</comment>
<keyword evidence="4" id="KW-1185">Reference proteome</keyword>
<feature type="region of interest" description="Disordered" evidence="2">
    <location>
        <begin position="445"/>
        <end position="527"/>
    </location>
</feature>
<evidence type="ECO:0000313" key="3">
    <source>
        <dbReference type="EMBL" id="GJT37308.1"/>
    </source>
</evidence>
<sequence length="983" mass="112195">MAVLESCPKHNMVAYLEKTDGNTEFHEIISFLTRSSIHYALTVSPVVSTTFVEQFWMSAKSKIINNVRYITAKVAGKPVSISEASIRSDLLFDDADGIDSLPNQAIFDAIQLMGYEGDLTVLTFNKALFSPQWRFLFHTMNHCISSKSTSWDQIPTNIATAVICLTTNQKYNFSKLIFDGMMRHLDAKKKFVMYPRFISVFLDTQLKNVPVPLDHFPINALTSKVFSFMVKKGKHFSGNVTPLFDSMLVQPTEDEGDTLERQSEPQPIPSPPHLSEDQHETQTDPSPRPSPTTHIPDSIPEGSGGNHGGQSSSDRSLSGNEGGMTLQSVYDLCISLCTQVTDQAKEIKHLKAQIKKLKKKAKPVITHHKAWMKSVSMKQRLAGKKSLKKQWMQKESVSKQGRKPAKAEPTVHKDPAFDELDDDTMDYMETEDAQDVGRTSYVVHEEKESAEKGVSTEDPLSTAQPKVSTDKPEDSTDKPDEGTDKPKVSTDKEEVSTDRPDEGTVDQNEGRSATQTAPTTTTPTIFGDDETIAQVLIIMSQNKEKLKEKEKGVELKDVEETERPRPTSTRSLLTLKPLPKIDPKDKGKKMIEEEDESDTDSEDITEAEKKFKQLARDEEVARKVQEDWEAEEEVKKLAEEEATKAALSNEYDFIQARLNADKILAEKLQEEEREMYTIEQRAKFLHDTIAAQRRFLAQQRSEAIRNKPPSRNQLRNQMMTYLKHVGGKKHSDLKTKGFEEIKALYDKIKRSDDSFIAIGSAEDEKVIKEMNEQVADASKKRVKKDDSIKGEIKEEEGTRKRKLGIRKKMKSKKRKFTSKDDEELRLCLTIVSDEDKEVDYEILDKKYPIIEWRSEYLTTKPQYDETEEIEDVYLNVVIRSNRQRRYFSTLMAGDLIIMLNQSGNDEFWNAQQNWRIVSWKLHSSSRIHTIMTDEGIVIHMLVENKYPLKREVLSQLLKLKLETEEDSIMALELIRFVKKQIAD</sequence>
<organism evidence="3 4">
    <name type="scientific">Tanacetum coccineum</name>
    <dbReference type="NCBI Taxonomy" id="301880"/>
    <lineage>
        <taxon>Eukaryota</taxon>
        <taxon>Viridiplantae</taxon>
        <taxon>Streptophyta</taxon>
        <taxon>Embryophyta</taxon>
        <taxon>Tracheophyta</taxon>
        <taxon>Spermatophyta</taxon>
        <taxon>Magnoliopsida</taxon>
        <taxon>eudicotyledons</taxon>
        <taxon>Gunneridae</taxon>
        <taxon>Pentapetalae</taxon>
        <taxon>asterids</taxon>
        <taxon>campanulids</taxon>
        <taxon>Asterales</taxon>
        <taxon>Asteraceae</taxon>
        <taxon>Asteroideae</taxon>
        <taxon>Anthemideae</taxon>
        <taxon>Anthemidinae</taxon>
        <taxon>Tanacetum</taxon>
    </lineage>
</organism>
<feature type="compositionally biased region" description="Low complexity" evidence="2">
    <location>
        <begin position="513"/>
        <end position="524"/>
    </location>
</feature>
<proteinExistence type="predicted"/>
<feature type="compositionally biased region" description="Basic and acidic residues" evidence="2">
    <location>
        <begin position="405"/>
        <end position="416"/>
    </location>
</feature>
<feature type="compositionally biased region" description="Basic and acidic residues" evidence="2">
    <location>
        <begin position="542"/>
        <end position="565"/>
    </location>
</feature>
<feature type="region of interest" description="Disordered" evidence="2">
    <location>
        <begin position="542"/>
        <end position="610"/>
    </location>
</feature>
<dbReference type="Proteomes" id="UP001151760">
    <property type="component" value="Unassembled WGS sequence"/>
</dbReference>